<keyword evidence="1" id="KW-0488">Methylation</keyword>
<organism evidence="3">
    <name type="scientific">marine sediment metagenome</name>
    <dbReference type="NCBI Taxonomy" id="412755"/>
    <lineage>
        <taxon>unclassified sequences</taxon>
        <taxon>metagenomes</taxon>
        <taxon>ecological metagenomes</taxon>
    </lineage>
</organism>
<keyword evidence="2" id="KW-1133">Transmembrane helix</keyword>
<dbReference type="GO" id="GO:0015627">
    <property type="term" value="C:type II protein secretion system complex"/>
    <property type="evidence" value="ECO:0007669"/>
    <property type="project" value="InterPro"/>
</dbReference>
<dbReference type="AlphaFoldDB" id="A0A0F9FRP1"/>
<reference evidence="3" key="1">
    <citation type="journal article" date="2015" name="Nature">
        <title>Complex archaea that bridge the gap between prokaryotes and eukaryotes.</title>
        <authorList>
            <person name="Spang A."/>
            <person name="Saw J.H."/>
            <person name="Jorgensen S.L."/>
            <person name="Zaremba-Niedzwiedzka K."/>
            <person name="Martijn J."/>
            <person name="Lind A.E."/>
            <person name="van Eijk R."/>
            <person name="Schleper C."/>
            <person name="Guy L."/>
            <person name="Ettema T.J."/>
        </authorList>
    </citation>
    <scope>NUCLEOTIDE SEQUENCE</scope>
</reference>
<dbReference type="EMBL" id="LAZR01020355">
    <property type="protein sequence ID" value="KKL89194.1"/>
    <property type="molecule type" value="Genomic_DNA"/>
</dbReference>
<dbReference type="InterPro" id="IPR045584">
    <property type="entry name" value="Pilin-like"/>
</dbReference>
<dbReference type="InterPro" id="IPR000983">
    <property type="entry name" value="Bac_GSPG_pilin"/>
</dbReference>
<dbReference type="Pfam" id="PF16732">
    <property type="entry name" value="ComP_DUS"/>
    <property type="match status" value="1"/>
</dbReference>
<comment type="caution">
    <text evidence="3">The sequence shown here is derived from an EMBL/GenBank/DDBJ whole genome shotgun (WGS) entry which is preliminary data.</text>
</comment>
<dbReference type="GO" id="GO:0015628">
    <property type="term" value="P:protein secretion by the type II secretion system"/>
    <property type="evidence" value="ECO:0007669"/>
    <property type="project" value="InterPro"/>
</dbReference>
<dbReference type="Pfam" id="PF07963">
    <property type="entry name" value="N_methyl"/>
    <property type="match status" value="1"/>
</dbReference>
<dbReference type="Gene3D" id="3.30.700.10">
    <property type="entry name" value="Glycoprotein, Type 4 Pilin"/>
    <property type="match status" value="1"/>
</dbReference>
<evidence type="ECO:0000313" key="3">
    <source>
        <dbReference type="EMBL" id="KKL89194.1"/>
    </source>
</evidence>
<accession>A0A0F9FRP1</accession>
<proteinExistence type="predicted"/>
<protein>
    <submittedName>
        <fullName evidence="3">Uncharacterized protein</fullName>
    </submittedName>
</protein>
<name>A0A0F9FRP1_9ZZZZ</name>
<gene>
    <name evidence="3" type="ORF">LCGC14_1917140</name>
</gene>
<keyword evidence="2" id="KW-0812">Transmembrane</keyword>
<sequence length="141" mass="15229">MARMIKADKNGFTLIELMITVAILGIIASIALPSYFEHVKRTARTEAITALLDAANRQEQFFVDNRVYTSDLANLNVVSPTEHGFYTLAVIVDNDAGTFEITATPVAGPVLQDDDCTSFTIDDAGLKTAKGNADASKCWGK</sequence>
<evidence type="ECO:0000256" key="1">
    <source>
        <dbReference type="ARBA" id="ARBA00022481"/>
    </source>
</evidence>
<feature type="transmembrane region" description="Helical" evidence="2">
    <location>
        <begin position="12"/>
        <end position="36"/>
    </location>
</feature>
<dbReference type="InterPro" id="IPR012902">
    <property type="entry name" value="N_methyl_site"/>
</dbReference>
<dbReference type="GO" id="GO:0043683">
    <property type="term" value="P:type IV pilus assembly"/>
    <property type="evidence" value="ECO:0007669"/>
    <property type="project" value="InterPro"/>
</dbReference>
<keyword evidence="2" id="KW-0472">Membrane</keyword>
<dbReference type="SUPFAM" id="SSF54523">
    <property type="entry name" value="Pili subunits"/>
    <property type="match status" value="1"/>
</dbReference>
<dbReference type="InterPro" id="IPR031982">
    <property type="entry name" value="PilE-like"/>
</dbReference>
<dbReference type="PRINTS" id="PR00813">
    <property type="entry name" value="BCTERIALGSPG"/>
</dbReference>
<evidence type="ECO:0000256" key="2">
    <source>
        <dbReference type="SAM" id="Phobius"/>
    </source>
</evidence>
<dbReference type="NCBIfam" id="TIGR02532">
    <property type="entry name" value="IV_pilin_GFxxxE"/>
    <property type="match status" value="1"/>
</dbReference>